<protein>
    <submittedName>
        <fullName evidence="1">Uncharacterized protein</fullName>
    </submittedName>
</protein>
<dbReference type="AlphaFoldDB" id="A0A8S1J6V8"/>
<dbReference type="GO" id="GO:0006952">
    <property type="term" value="P:defense response"/>
    <property type="evidence" value="ECO:0007669"/>
    <property type="project" value="InterPro"/>
</dbReference>
<evidence type="ECO:0000313" key="2">
    <source>
        <dbReference type="Proteomes" id="UP000708148"/>
    </source>
</evidence>
<comment type="caution">
    <text evidence="1">The sequence shown here is derived from an EMBL/GenBank/DDBJ whole genome shotgun (WGS) entry which is preliminary data.</text>
</comment>
<gene>
    <name evidence="1" type="ORF">OSTQU699_LOCUS6985</name>
</gene>
<accession>A0A8S1J6V8</accession>
<reference evidence="1" key="1">
    <citation type="submission" date="2020-12" db="EMBL/GenBank/DDBJ databases">
        <authorList>
            <person name="Iha C."/>
        </authorList>
    </citation>
    <scope>NUCLEOTIDE SEQUENCE</scope>
</reference>
<dbReference type="InterPro" id="IPR044966">
    <property type="entry name" value="RPH1"/>
</dbReference>
<dbReference type="GO" id="GO:0009507">
    <property type="term" value="C:chloroplast"/>
    <property type="evidence" value="ECO:0007669"/>
    <property type="project" value="TreeGrafter"/>
</dbReference>
<name>A0A8S1J6V8_9CHLO</name>
<dbReference type="PANTHER" id="PTHR36359:SF1">
    <property type="entry name" value="PROTEIN RESISTANCE TO PHYTOPHTHORA 1, CHLOROPLASTIC"/>
    <property type="match status" value="1"/>
</dbReference>
<dbReference type="PANTHER" id="PTHR36359">
    <property type="entry name" value="PROTEIN RESISTANCE TO PHYTOPHTHORA 1, CHLOROPLASTIC"/>
    <property type="match status" value="1"/>
</dbReference>
<organism evidence="1 2">
    <name type="scientific">Ostreobium quekettii</name>
    <dbReference type="NCBI Taxonomy" id="121088"/>
    <lineage>
        <taxon>Eukaryota</taxon>
        <taxon>Viridiplantae</taxon>
        <taxon>Chlorophyta</taxon>
        <taxon>core chlorophytes</taxon>
        <taxon>Ulvophyceae</taxon>
        <taxon>TCBD clade</taxon>
        <taxon>Bryopsidales</taxon>
        <taxon>Ostreobineae</taxon>
        <taxon>Ostreobiaceae</taxon>
        <taxon>Ostreobium</taxon>
    </lineage>
</organism>
<dbReference type="EMBL" id="CAJHUC010001586">
    <property type="protein sequence ID" value="CAD7701628.1"/>
    <property type="molecule type" value="Genomic_DNA"/>
</dbReference>
<sequence>MQAPAATAHGDALSPSCGHFRVARRSLRLLPSRIKRCAAQGDPATTAEDNGIDAVEEEVVKPVEIDIRGVASQADITQFAKKAAGTFAPRASGAVQNPAYKGSLLYNVFGWQAWASMVVRPDQNLNEIVTTYEKVAMRLSAKWLVHLVSSFVSLDRMPTPFTKLHIFVSTCRRCGA</sequence>
<evidence type="ECO:0000313" key="1">
    <source>
        <dbReference type="EMBL" id="CAD7701628.1"/>
    </source>
</evidence>
<proteinExistence type="predicted"/>
<dbReference type="Proteomes" id="UP000708148">
    <property type="component" value="Unassembled WGS sequence"/>
</dbReference>
<keyword evidence="2" id="KW-1185">Reference proteome</keyword>